<sequence>MASKQNFGRGIKPGHHVALPLMVISGDFSAQPWFPHSWNGSAKQYVVEARLNKMVVIAGKDKGSGMDAHLPHDLMGNMEGDEGYENERQKRDTDNTSAQVNEMK</sequence>
<gene>
    <name evidence="2" type="ORF">VITISV_023848</name>
</gene>
<proteinExistence type="predicted"/>
<protein>
    <submittedName>
        <fullName evidence="2">Uncharacterized protein</fullName>
    </submittedName>
</protein>
<feature type="compositionally biased region" description="Basic and acidic residues" evidence="1">
    <location>
        <begin position="85"/>
        <end position="94"/>
    </location>
</feature>
<dbReference type="AlphaFoldDB" id="A5B810"/>
<feature type="compositionally biased region" description="Polar residues" evidence="1">
    <location>
        <begin position="95"/>
        <end position="104"/>
    </location>
</feature>
<feature type="compositionally biased region" description="Basic and acidic residues" evidence="1">
    <location>
        <begin position="62"/>
        <end position="72"/>
    </location>
</feature>
<evidence type="ECO:0000256" key="1">
    <source>
        <dbReference type="SAM" id="MobiDB-lite"/>
    </source>
</evidence>
<feature type="region of interest" description="Disordered" evidence="1">
    <location>
        <begin position="62"/>
        <end position="104"/>
    </location>
</feature>
<name>A5B810_VITVI</name>
<evidence type="ECO:0000313" key="2">
    <source>
        <dbReference type="EMBL" id="CAN65335.1"/>
    </source>
</evidence>
<dbReference type="EMBL" id="AM449917">
    <property type="protein sequence ID" value="CAN65335.1"/>
    <property type="molecule type" value="Genomic_DNA"/>
</dbReference>
<organism evidence="2">
    <name type="scientific">Vitis vinifera</name>
    <name type="common">Grape</name>
    <dbReference type="NCBI Taxonomy" id="29760"/>
    <lineage>
        <taxon>Eukaryota</taxon>
        <taxon>Viridiplantae</taxon>
        <taxon>Streptophyta</taxon>
        <taxon>Embryophyta</taxon>
        <taxon>Tracheophyta</taxon>
        <taxon>Spermatophyta</taxon>
        <taxon>Magnoliopsida</taxon>
        <taxon>eudicotyledons</taxon>
        <taxon>Gunneridae</taxon>
        <taxon>Pentapetalae</taxon>
        <taxon>rosids</taxon>
        <taxon>Vitales</taxon>
        <taxon>Vitaceae</taxon>
        <taxon>Viteae</taxon>
        <taxon>Vitis</taxon>
    </lineage>
</organism>
<reference evidence="2" key="1">
    <citation type="journal article" date="2007" name="PLoS ONE">
        <title>The first genome sequence of an elite grapevine cultivar (Pinot noir Vitis vinifera L.): coping with a highly heterozygous genome.</title>
        <authorList>
            <person name="Velasco R."/>
            <person name="Zharkikh A."/>
            <person name="Troggio M."/>
            <person name="Cartwright D.A."/>
            <person name="Cestaro A."/>
            <person name="Pruss D."/>
            <person name="Pindo M."/>
            <person name="FitzGerald L.M."/>
            <person name="Vezzulli S."/>
            <person name="Reid J."/>
            <person name="Malacarne G."/>
            <person name="Iliev D."/>
            <person name="Coppola G."/>
            <person name="Wardell B."/>
            <person name="Micheletti D."/>
            <person name="Macalma T."/>
            <person name="Facci M."/>
            <person name="Mitchell J.T."/>
            <person name="Perazzolli M."/>
            <person name="Eldredge G."/>
            <person name="Gatto P."/>
            <person name="Oyzerski R."/>
            <person name="Moretto M."/>
            <person name="Gutin N."/>
            <person name="Stefanini M."/>
            <person name="Chen Y."/>
            <person name="Segala C."/>
            <person name="Davenport C."/>
            <person name="Dematte L."/>
            <person name="Mraz A."/>
            <person name="Battilana J."/>
            <person name="Stormo K."/>
            <person name="Costa F."/>
            <person name="Tao Q."/>
            <person name="Si-Ammour A."/>
            <person name="Harkins T."/>
            <person name="Lackey A."/>
            <person name="Perbost C."/>
            <person name="Taillon B."/>
            <person name="Stella A."/>
            <person name="Solovyev V."/>
            <person name="Fawcett J.A."/>
            <person name="Sterck L."/>
            <person name="Vandepoele K."/>
            <person name="Grando S.M."/>
            <person name="Toppo S."/>
            <person name="Moser C."/>
            <person name="Lanchbury J."/>
            <person name="Bogden R."/>
            <person name="Skolnick M."/>
            <person name="Sgaramella V."/>
            <person name="Bhatnagar S.K."/>
            <person name="Fontana P."/>
            <person name="Gutin A."/>
            <person name="Van de Peer Y."/>
            <person name="Salamini F."/>
            <person name="Viola R."/>
        </authorList>
    </citation>
    <scope>NUCLEOTIDE SEQUENCE</scope>
</reference>
<accession>A5B810</accession>